<sequence>MQGITAVNSLLWLAIQTLLLKFRKQQKLSSCSSWFLIQLSTGVCEEEQSCSQQVRSLMLLQYKLSDLGAHPSGSENIYTS</sequence>
<name>A0A9R0QYI7_TRITD</name>
<feature type="signal peptide" evidence="1">
    <location>
        <begin position="1"/>
        <end position="25"/>
    </location>
</feature>
<reference evidence="2 3" key="1">
    <citation type="submission" date="2017-09" db="EMBL/GenBank/DDBJ databases">
        <authorList>
            <consortium name="International Durum Wheat Genome Sequencing Consortium (IDWGSC)"/>
            <person name="Milanesi L."/>
        </authorList>
    </citation>
    <scope>NUCLEOTIDE SEQUENCE [LARGE SCALE GENOMIC DNA]</scope>
    <source>
        <strain evidence="3">cv. Svevo</strain>
    </source>
</reference>
<dbReference type="AlphaFoldDB" id="A0A9R0QYI7"/>
<proteinExistence type="predicted"/>
<evidence type="ECO:0000256" key="1">
    <source>
        <dbReference type="SAM" id="SignalP"/>
    </source>
</evidence>
<keyword evidence="1" id="KW-0732">Signal</keyword>
<dbReference type="Gramene" id="TRITD1Bv1G138610.1">
    <property type="protein sequence ID" value="TRITD1Bv1G138610.1"/>
    <property type="gene ID" value="TRITD1Bv1G138610"/>
</dbReference>
<organism evidence="2 3">
    <name type="scientific">Triticum turgidum subsp. durum</name>
    <name type="common">Durum wheat</name>
    <name type="synonym">Triticum durum</name>
    <dbReference type="NCBI Taxonomy" id="4567"/>
    <lineage>
        <taxon>Eukaryota</taxon>
        <taxon>Viridiplantae</taxon>
        <taxon>Streptophyta</taxon>
        <taxon>Embryophyta</taxon>
        <taxon>Tracheophyta</taxon>
        <taxon>Spermatophyta</taxon>
        <taxon>Magnoliopsida</taxon>
        <taxon>Liliopsida</taxon>
        <taxon>Poales</taxon>
        <taxon>Poaceae</taxon>
        <taxon>BOP clade</taxon>
        <taxon>Pooideae</taxon>
        <taxon>Triticodae</taxon>
        <taxon>Triticeae</taxon>
        <taxon>Triticinae</taxon>
        <taxon>Triticum</taxon>
    </lineage>
</organism>
<dbReference type="Proteomes" id="UP000324705">
    <property type="component" value="Chromosome 1B"/>
</dbReference>
<accession>A0A9R0QYI7</accession>
<evidence type="ECO:0000313" key="3">
    <source>
        <dbReference type="Proteomes" id="UP000324705"/>
    </source>
</evidence>
<protein>
    <submittedName>
        <fullName evidence="2">Uncharacterized protein</fullName>
    </submittedName>
</protein>
<dbReference type="EMBL" id="LT934112">
    <property type="protein sequence ID" value="VAH18504.1"/>
    <property type="molecule type" value="Genomic_DNA"/>
</dbReference>
<keyword evidence="3" id="KW-1185">Reference proteome</keyword>
<feature type="chain" id="PRO_5040378839" evidence="1">
    <location>
        <begin position="26"/>
        <end position="80"/>
    </location>
</feature>
<evidence type="ECO:0000313" key="2">
    <source>
        <dbReference type="EMBL" id="VAH18504.1"/>
    </source>
</evidence>
<gene>
    <name evidence="2" type="ORF">TRITD_1Bv1G138610</name>
</gene>